<feature type="domain" description="Helicase C-terminal" evidence="8">
    <location>
        <begin position="248"/>
        <end position="404"/>
    </location>
</feature>
<dbReference type="InterPro" id="IPR027417">
    <property type="entry name" value="P-loop_NTPase"/>
</dbReference>
<organism evidence="9 10">
    <name type="scientific">Dendrothele bispora (strain CBS 962.96)</name>
    <dbReference type="NCBI Taxonomy" id="1314807"/>
    <lineage>
        <taxon>Eukaryota</taxon>
        <taxon>Fungi</taxon>
        <taxon>Dikarya</taxon>
        <taxon>Basidiomycota</taxon>
        <taxon>Agaricomycotina</taxon>
        <taxon>Agaricomycetes</taxon>
        <taxon>Agaricomycetidae</taxon>
        <taxon>Agaricales</taxon>
        <taxon>Agaricales incertae sedis</taxon>
        <taxon>Dendrothele</taxon>
    </lineage>
</organism>
<evidence type="ECO:0000313" key="9">
    <source>
        <dbReference type="EMBL" id="THU79763.1"/>
    </source>
</evidence>
<evidence type="ECO:0000256" key="2">
    <source>
        <dbReference type="ARBA" id="ARBA00022741"/>
    </source>
</evidence>
<keyword evidence="9" id="KW-0378">Hydrolase</keyword>
<protein>
    <recommendedName>
        <fullName evidence="5">DNA 3'-5' helicase</fullName>
        <ecNumber evidence="5">5.6.2.4</ecNumber>
    </recommendedName>
</protein>
<sequence length="667" mass="75400">MSTSARPIDTERLSRARNRLAETFGITTLREHQELAGQNLILGISTMYDVPTGGGKTLAFYYPLFYYWEPGNEDPSCQKVVLVISPLTALMDSQAEELLNRGIPAVALHSRSNNSFDELFEVIFLSPEKALSSEFHEKVLKNFVFKDSCIAVVIDEAHCIIEWGPDFREDYDDLGKLRARLPSTIPVLIASATMPNKVRLSIQYKLGLGKDCAHVAVSNVKPNIAISVRIMQHPQNTYTDLMFLFPPDLHDVANFPQTLIYTNECQVAEEIQDFLRDRCPPTTGIPPDAFEFYHRSIDEGRKKIIQDGIRSGFYRCISATDALGMGMDFRGIRHVILWTEPRSFLSFVQKAGRCTRDFTELGEVILFITKKSYARHLVESELNEELDDGANDGDEIPAPDDEHDFPAMDRIAAIDIEEEQDEEVIGSPQIETQQSRRGRKKAATSAIEAKDRRFFSCLIATNQCRRIPWNEYFGNESKMSLFPAPLGARCCDNCNPDLFPAEFITIKSIHPTRAGRGLGAPTEQLKNAIEKALRSWRSHIISQDYPNQQIITGRQILADDVIERIASRPGAVVKYDTDVFHSIIPWHFGVVQYGSEVVAIVTKQSELFPNPEQQAREAAARERAYQQLTNASDKDYRRRLISVFNECWDAIYELTTGEMVIEGQGKN</sequence>
<dbReference type="AlphaFoldDB" id="A0A4S8KVD5"/>
<dbReference type="GO" id="GO:0005694">
    <property type="term" value="C:chromosome"/>
    <property type="evidence" value="ECO:0007669"/>
    <property type="project" value="TreeGrafter"/>
</dbReference>
<dbReference type="Pfam" id="PF00270">
    <property type="entry name" value="DEAD"/>
    <property type="match status" value="1"/>
</dbReference>
<evidence type="ECO:0000259" key="7">
    <source>
        <dbReference type="PROSITE" id="PS51192"/>
    </source>
</evidence>
<dbReference type="PANTHER" id="PTHR13710">
    <property type="entry name" value="DNA HELICASE RECQ FAMILY MEMBER"/>
    <property type="match status" value="1"/>
</dbReference>
<keyword evidence="3" id="KW-0067">ATP-binding</keyword>
<keyword evidence="10" id="KW-1185">Reference proteome</keyword>
<evidence type="ECO:0000256" key="3">
    <source>
        <dbReference type="ARBA" id="ARBA00022840"/>
    </source>
</evidence>
<evidence type="ECO:0000256" key="1">
    <source>
        <dbReference type="ARBA" id="ARBA00005446"/>
    </source>
</evidence>
<name>A0A4S8KVD5_DENBC</name>
<feature type="compositionally biased region" description="Acidic residues" evidence="6">
    <location>
        <begin position="384"/>
        <end position="403"/>
    </location>
</feature>
<feature type="domain" description="Helicase ATP-binding" evidence="7">
    <location>
        <begin position="37"/>
        <end position="212"/>
    </location>
</feature>
<dbReference type="GO" id="GO:0000724">
    <property type="term" value="P:double-strand break repair via homologous recombination"/>
    <property type="evidence" value="ECO:0007669"/>
    <property type="project" value="TreeGrafter"/>
</dbReference>
<dbReference type="InterPro" id="IPR014001">
    <property type="entry name" value="Helicase_ATP-bd"/>
</dbReference>
<evidence type="ECO:0000256" key="5">
    <source>
        <dbReference type="ARBA" id="ARBA00034808"/>
    </source>
</evidence>
<dbReference type="GO" id="GO:0005634">
    <property type="term" value="C:nucleus"/>
    <property type="evidence" value="ECO:0007669"/>
    <property type="project" value="TreeGrafter"/>
</dbReference>
<evidence type="ECO:0000256" key="4">
    <source>
        <dbReference type="ARBA" id="ARBA00034617"/>
    </source>
</evidence>
<dbReference type="InterPro" id="IPR011545">
    <property type="entry name" value="DEAD/DEAH_box_helicase_dom"/>
</dbReference>
<comment type="catalytic activity">
    <reaction evidence="4">
        <text>Couples ATP hydrolysis with the unwinding of duplex DNA by translocating in the 3'-5' direction.</text>
        <dbReference type="EC" id="5.6.2.4"/>
    </reaction>
</comment>
<dbReference type="InterPro" id="IPR001650">
    <property type="entry name" value="Helicase_C-like"/>
</dbReference>
<dbReference type="EMBL" id="ML179979">
    <property type="protein sequence ID" value="THU79763.1"/>
    <property type="molecule type" value="Genomic_DNA"/>
</dbReference>
<dbReference type="SMART" id="SM00487">
    <property type="entry name" value="DEXDc"/>
    <property type="match status" value="1"/>
</dbReference>
<reference evidence="9 10" key="1">
    <citation type="journal article" date="2019" name="Nat. Ecol. Evol.">
        <title>Megaphylogeny resolves global patterns of mushroom evolution.</title>
        <authorList>
            <person name="Varga T."/>
            <person name="Krizsan K."/>
            <person name="Foldi C."/>
            <person name="Dima B."/>
            <person name="Sanchez-Garcia M."/>
            <person name="Sanchez-Ramirez S."/>
            <person name="Szollosi G.J."/>
            <person name="Szarkandi J.G."/>
            <person name="Papp V."/>
            <person name="Albert L."/>
            <person name="Andreopoulos W."/>
            <person name="Angelini C."/>
            <person name="Antonin V."/>
            <person name="Barry K.W."/>
            <person name="Bougher N.L."/>
            <person name="Buchanan P."/>
            <person name="Buyck B."/>
            <person name="Bense V."/>
            <person name="Catcheside P."/>
            <person name="Chovatia M."/>
            <person name="Cooper J."/>
            <person name="Damon W."/>
            <person name="Desjardin D."/>
            <person name="Finy P."/>
            <person name="Geml J."/>
            <person name="Haridas S."/>
            <person name="Hughes K."/>
            <person name="Justo A."/>
            <person name="Karasinski D."/>
            <person name="Kautmanova I."/>
            <person name="Kiss B."/>
            <person name="Kocsube S."/>
            <person name="Kotiranta H."/>
            <person name="LaButti K.M."/>
            <person name="Lechner B.E."/>
            <person name="Liimatainen K."/>
            <person name="Lipzen A."/>
            <person name="Lukacs Z."/>
            <person name="Mihaltcheva S."/>
            <person name="Morgado L.N."/>
            <person name="Niskanen T."/>
            <person name="Noordeloos M.E."/>
            <person name="Ohm R.A."/>
            <person name="Ortiz-Santana B."/>
            <person name="Ovrebo C."/>
            <person name="Racz N."/>
            <person name="Riley R."/>
            <person name="Savchenko A."/>
            <person name="Shiryaev A."/>
            <person name="Soop K."/>
            <person name="Spirin V."/>
            <person name="Szebenyi C."/>
            <person name="Tomsovsky M."/>
            <person name="Tulloss R.E."/>
            <person name="Uehling J."/>
            <person name="Grigoriev I.V."/>
            <person name="Vagvolgyi C."/>
            <person name="Papp T."/>
            <person name="Martin F.M."/>
            <person name="Miettinen O."/>
            <person name="Hibbett D.S."/>
            <person name="Nagy L.G."/>
        </authorList>
    </citation>
    <scope>NUCLEOTIDE SEQUENCE [LARGE SCALE GENOMIC DNA]</scope>
    <source>
        <strain evidence="9 10">CBS 962.96</strain>
    </source>
</reference>
<dbReference type="GO" id="GO:0005524">
    <property type="term" value="F:ATP binding"/>
    <property type="evidence" value="ECO:0007669"/>
    <property type="project" value="UniProtKB-KW"/>
</dbReference>
<dbReference type="Proteomes" id="UP000297245">
    <property type="component" value="Unassembled WGS sequence"/>
</dbReference>
<dbReference type="GO" id="GO:0003676">
    <property type="term" value="F:nucleic acid binding"/>
    <property type="evidence" value="ECO:0007669"/>
    <property type="project" value="InterPro"/>
</dbReference>
<dbReference type="SUPFAM" id="SSF52540">
    <property type="entry name" value="P-loop containing nucleoside triphosphate hydrolases"/>
    <property type="match status" value="1"/>
</dbReference>
<feature type="region of interest" description="Disordered" evidence="6">
    <location>
        <begin position="384"/>
        <end position="404"/>
    </location>
</feature>
<dbReference type="GO" id="GO:0043138">
    <property type="term" value="F:3'-5' DNA helicase activity"/>
    <property type="evidence" value="ECO:0007669"/>
    <property type="project" value="UniProtKB-EC"/>
</dbReference>
<evidence type="ECO:0000256" key="6">
    <source>
        <dbReference type="SAM" id="MobiDB-lite"/>
    </source>
</evidence>
<evidence type="ECO:0000313" key="10">
    <source>
        <dbReference type="Proteomes" id="UP000297245"/>
    </source>
</evidence>
<dbReference type="GO" id="GO:0016787">
    <property type="term" value="F:hydrolase activity"/>
    <property type="evidence" value="ECO:0007669"/>
    <property type="project" value="UniProtKB-KW"/>
</dbReference>
<dbReference type="PANTHER" id="PTHR13710:SF108">
    <property type="entry name" value="ATP-DEPENDENT DNA HELICASE Q4"/>
    <property type="match status" value="1"/>
</dbReference>
<gene>
    <name evidence="9" type="ORF">K435DRAFT_942152</name>
</gene>
<dbReference type="PROSITE" id="PS51194">
    <property type="entry name" value="HELICASE_CTER"/>
    <property type="match status" value="1"/>
</dbReference>
<proteinExistence type="inferred from homology"/>
<feature type="region of interest" description="Disordered" evidence="6">
    <location>
        <begin position="421"/>
        <end position="441"/>
    </location>
</feature>
<dbReference type="OrthoDB" id="10261556at2759"/>
<comment type="similarity">
    <text evidence="1">Belongs to the helicase family. RecQ subfamily.</text>
</comment>
<dbReference type="Pfam" id="PF00271">
    <property type="entry name" value="Helicase_C"/>
    <property type="match status" value="1"/>
</dbReference>
<evidence type="ECO:0000259" key="8">
    <source>
        <dbReference type="PROSITE" id="PS51194"/>
    </source>
</evidence>
<keyword evidence="2" id="KW-0547">Nucleotide-binding</keyword>
<dbReference type="PROSITE" id="PS51192">
    <property type="entry name" value="HELICASE_ATP_BIND_1"/>
    <property type="match status" value="1"/>
</dbReference>
<dbReference type="EC" id="5.6.2.4" evidence="5"/>
<dbReference type="GO" id="GO:0005737">
    <property type="term" value="C:cytoplasm"/>
    <property type="evidence" value="ECO:0007669"/>
    <property type="project" value="TreeGrafter"/>
</dbReference>
<dbReference type="Gene3D" id="3.40.50.300">
    <property type="entry name" value="P-loop containing nucleotide triphosphate hydrolases"/>
    <property type="match status" value="2"/>
</dbReference>
<dbReference type="GO" id="GO:0009378">
    <property type="term" value="F:four-way junction helicase activity"/>
    <property type="evidence" value="ECO:0007669"/>
    <property type="project" value="TreeGrafter"/>
</dbReference>
<dbReference type="SMART" id="SM00490">
    <property type="entry name" value="HELICc"/>
    <property type="match status" value="1"/>
</dbReference>
<accession>A0A4S8KVD5</accession>